<dbReference type="InterPro" id="IPR050273">
    <property type="entry name" value="GppA/Ppx_hydrolase"/>
</dbReference>
<dbReference type="EMBL" id="JNAD02000005">
    <property type="protein sequence ID" value="RKM96088.1"/>
    <property type="molecule type" value="Genomic_DNA"/>
</dbReference>
<dbReference type="Gene3D" id="3.30.420.40">
    <property type="match status" value="1"/>
</dbReference>
<dbReference type="OrthoDB" id="9793035at2"/>
<evidence type="ECO:0000259" key="1">
    <source>
        <dbReference type="Pfam" id="PF02541"/>
    </source>
</evidence>
<evidence type="ECO:0000313" key="3">
    <source>
        <dbReference type="Proteomes" id="UP000028058"/>
    </source>
</evidence>
<comment type="caution">
    <text evidence="2">The sequence shown here is derived from an EMBL/GenBank/DDBJ whole genome shotgun (WGS) entry which is preliminary data.</text>
</comment>
<keyword evidence="3" id="KW-1185">Reference proteome</keyword>
<dbReference type="Gene3D" id="3.30.420.150">
    <property type="entry name" value="Exopolyphosphatase. Domain 2"/>
    <property type="match status" value="1"/>
</dbReference>
<reference evidence="2 3" key="1">
    <citation type="journal article" date="2014" name="Genome Announc.">
        <title>Draft Genome Sequence of Streptomyces fradiae ATCC 19609, a Strain Highly Sensitive to Antibiotics.</title>
        <authorList>
            <person name="Bekker O.B."/>
            <person name="Klimina K.M."/>
            <person name="Vatlin A.A."/>
            <person name="Zakharevich N.V."/>
            <person name="Kasianov A.S."/>
            <person name="Danilenko V.N."/>
        </authorList>
    </citation>
    <scope>NUCLEOTIDE SEQUENCE [LARGE SCALE GENOMIC DNA]</scope>
    <source>
        <strain evidence="2 3">ATCC 19609</strain>
    </source>
</reference>
<dbReference type="InterPro" id="IPR003695">
    <property type="entry name" value="Ppx_GppA_N"/>
</dbReference>
<dbReference type="PANTHER" id="PTHR30005:SF13">
    <property type="entry name" value="EXOPOLYPHOSPHATASE 2"/>
    <property type="match status" value="1"/>
</dbReference>
<dbReference type="GO" id="GO:0016462">
    <property type="term" value="F:pyrophosphatase activity"/>
    <property type="evidence" value="ECO:0007669"/>
    <property type="project" value="TreeGrafter"/>
</dbReference>
<dbReference type="InterPro" id="IPR043129">
    <property type="entry name" value="ATPase_NBD"/>
</dbReference>
<sequence length="313" mass="33259">MTRVAAIDCGTNSIRLLVADADPATGELTDLDRRMTIVRLGQGVDRTGRLAPEALERTFAACREYADAIRSLGAGPLRFVATSASRDAENRDDFTRGVRDILGVEPEVVTGDQEAEFSFTGATRELAGRRDLDTPYLVVDIGGGSTEFVVGAERVRAARSVDIGCVRMTERHLVRDGAVADPPSREQIAAIRADIDAALDLAGRTVPLREARTLVGLAGSVTTVAAIALGLPEYDSAAIHHSRVPVERVREVTERLLGSTHAERAAIPVMHPGRVDVIGAGALVLLAVMERTGAAEVVVSEHDILDGIAWSVA</sequence>
<dbReference type="Pfam" id="PF02541">
    <property type="entry name" value="Ppx-GppA"/>
    <property type="match status" value="1"/>
</dbReference>
<dbReference type="AlphaFoldDB" id="A0A3R7ITX1"/>
<evidence type="ECO:0000313" key="2">
    <source>
        <dbReference type="EMBL" id="RKM96088.1"/>
    </source>
</evidence>
<proteinExistence type="predicted"/>
<dbReference type="RefSeq" id="WP_043470515.1">
    <property type="nucleotide sequence ID" value="NZ_CP134822.1"/>
</dbReference>
<organism evidence="2 3">
    <name type="scientific">Streptomyces xinghaiensis</name>
    <dbReference type="NCBI Taxonomy" id="1038928"/>
    <lineage>
        <taxon>Bacteria</taxon>
        <taxon>Bacillati</taxon>
        <taxon>Actinomycetota</taxon>
        <taxon>Actinomycetes</taxon>
        <taxon>Kitasatosporales</taxon>
        <taxon>Streptomycetaceae</taxon>
        <taxon>Streptomyces</taxon>
    </lineage>
</organism>
<dbReference type="Proteomes" id="UP000028058">
    <property type="component" value="Unassembled WGS sequence"/>
</dbReference>
<dbReference type="PANTHER" id="PTHR30005">
    <property type="entry name" value="EXOPOLYPHOSPHATASE"/>
    <property type="match status" value="1"/>
</dbReference>
<feature type="domain" description="Ppx/GppA phosphatase N-terminal" evidence="1">
    <location>
        <begin position="25"/>
        <end position="302"/>
    </location>
</feature>
<dbReference type="SUPFAM" id="SSF53067">
    <property type="entry name" value="Actin-like ATPase domain"/>
    <property type="match status" value="2"/>
</dbReference>
<accession>A0A3R7ITX1</accession>
<dbReference type="CDD" id="cd24119">
    <property type="entry name" value="ASKHA_NBD_MtPPX2-like"/>
    <property type="match status" value="1"/>
</dbReference>
<protein>
    <submittedName>
        <fullName evidence="2">Ppx/GppA family phosphatase</fullName>
    </submittedName>
</protein>
<gene>
    <name evidence="2" type="ORF">SFRA_014055</name>
</gene>
<name>A0A3R7ITX1_9ACTN</name>